<accession>A0A3L5TUS6</accession>
<protein>
    <recommendedName>
        <fullName evidence="3">Ig-like domain-containing protein</fullName>
    </recommendedName>
</protein>
<gene>
    <name evidence="1" type="ORF">AM593_10643</name>
</gene>
<organism evidence="1 2">
    <name type="scientific">Mytilus galloprovincialis</name>
    <name type="common">Mediterranean mussel</name>
    <dbReference type="NCBI Taxonomy" id="29158"/>
    <lineage>
        <taxon>Eukaryota</taxon>
        <taxon>Metazoa</taxon>
        <taxon>Spiralia</taxon>
        <taxon>Lophotrochozoa</taxon>
        <taxon>Mollusca</taxon>
        <taxon>Bivalvia</taxon>
        <taxon>Autobranchia</taxon>
        <taxon>Pteriomorphia</taxon>
        <taxon>Mytilida</taxon>
        <taxon>Mytiloidea</taxon>
        <taxon>Mytilidae</taxon>
        <taxon>Mytilinae</taxon>
        <taxon>Mytilus</taxon>
    </lineage>
</organism>
<keyword evidence="2" id="KW-1185">Reference proteome</keyword>
<evidence type="ECO:0000313" key="2">
    <source>
        <dbReference type="Proteomes" id="UP000266721"/>
    </source>
</evidence>
<comment type="caution">
    <text evidence="1">The sequence shown here is derived from an EMBL/GenBank/DDBJ whole genome shotgun (WGS) entry which is preliminary data.</text>
</comment>
<proteinExistence type="predicted"/>
<name>A0A3L5TUS6_MYTGA</name>
<dbReference type="EMBL" id="KV582215">
    <property type="protein sequence ID" value="OPL33602.1"/>
    <property type="molecule type" value="Genomic_DNA"/>
</dbReference>
<dbReference type="AlphaFoldDB" id="A0A3L5TUS6"/>
<feature type="non-terminal residue" evidence="1">
    <location>
        <position position="1"/>
    </location>
</feature>
<reference evidence="1 2" key="1">
    <citation type="journal article" date="2016" name="PLoS ONE">
        <title>A First Insight into the Genome of the Filter-Feeder Mussel Mytilus galloprovincialis.</title>
        <authorList>
            <person name="Murgarella M."/>
            <person name="Puiu D."/>
            <person name="Novoa B."/>
            <person name="Figueras A."/>
            <person name="Posada D."/>
            <person name="Canchaya C."/>
        </authorList>
    </citation>
    <scope>NUCLEOTIDE SEQUENCE [LARGE SCALE GENOMIC DNA]</scope>
    <source>
        <tissue evidence="1">Muscle</tissue>
    </source>
</reference>
<evidence type="ECO:0008006" key="3">
    <source>
        <dbReference type="Google" id="ProtNLM"/>
    </source>
</evidence>
<evidence type="ECO:0000313" key="1">
    <source>
        <dbReference type="EMBL" id="OPL33602.1"/>
    </source>
</evidence>
<sequence>PPNIPDQHIHFTETDESRTLQCLAYGVPATYSYGPWKHLSYFGEHIRYLNASPDGKVTLPPIANRMERYQDYGIYLCTASNRVADSFGNSFQTGKIFVMSNGPPIFVKKIEHKHYGHPGKLYNLTFIVYSTSEIESYHVKSENKEIAASMQMIPINSTMVFHGTEISVETREIVLSFNTSIKSSRQDYTVTLCNGYGNSSFVVYITSVPVDEVYLRRKRNRRISEDISESESIHGQPVPIENIVYQTATQSVSVRPTPIQTSVDVIDYNRSSFIQEQNAIPLTGQLNYADVIFPPSTTQDVVHIIGIENRTVYADVTVSVEATSLVDSRNVTSSDEEDFVEIEGLQNYTDRRKEQ</sequence>
<dbReference type="Proteomes" id="UP000266721">
    <property type="component" value="Unassembled WGS sequence"/>
</dbReference>